<accession>A0A067N5D3</accession>
<sequence>MLLRGHMLNSAIEPAMIHPIEDLSRNTSTLPTTFASLSIDPAVNEQTKTYISPRAPGSTIPADIPGLVKAMRKLGKGSLLGARSVPKRGSNRDTGTSTCDGTSKGKPKAKILTKQTSKGIRKLWLKEMGWVDMGMIKKAKVARAIEIKKKRKGRDISQGKDICESAQYAYS</sequence>
<feature type="region of interest" description="Disordered" evidence="1">
    <location>
        <begin position="81"/>
        <end position="109"/>
    </location>
</feature>
<reference evidence="3" key="1">
    <citation type="journal article" date="2014" name="Proc. Natl. Acad. Sci. U.S.A.">
        <title>Extensive sampling of basidiomycete genomes demonstrates inadequacy of the white-rot/brown-rot paradigm for wood decay fungi.</title>
        <authorList>
            <person name="Riley R."/>
            <person name="Salamov A.A."/>
            <person name="Brown D.W."/>
            <person name="Nagy L.G."/>
            <person name="Floudas D."/>
            <person name="Held B.W."/>
            <person name="Levasseur A."/>
            <person name="Lombard V."/>
            <person name="Morin E."/>
            <person name="Otillar R."/>
            <person name="Lindquist E.A."/>
            <person name="Sun H."/>
            <person name="LaButti K.M."/>
            <person name="Schmutz J."/>
            <person name="Jabbour D."/>
            <person name="Luo H."/>
            <person name="Baker S.E."/>
            <person name="Pisabarro A.G."/>
            <person name="Walton J.D."/>
            <person name="Blanchette R.A."/>
            <person name="Henrissat B."/>
            <person name="Martin F."/>
            <person name="Cullen D."/>
            <person name="Hibbett D.S."/>
            <person name="Grigoriev I.V."/>
        </authorList>
    </citation>
    <scope>NUCLEOTIDE SEQUENCE [LARGE SCALE GENOMIC DNA]</scope>
    <source>
        <strain evidence="3">FD-172 SS1</strain>
    </source>
</reference>
<proteinExistence type="predicted"/>
<dbReference type="InParanoid" id="A0A067N5D3"/>
<protein>
    <submittedName>
        <fullName evidence="2">Uncharacterized protein</fullName>
    </submittedName>
</protein>
<gene>
    <name evidence="2" type="ORF">BOTBODRAFT_27893</name>
</gene>
<evidence type="ECO:0000256" key="1">
    <source>
        <dbReference type="SAM" id="MobiDB-lite"/>
    </source>
</evidence>
<keyword evidence="3" id="KW-1185">Reference proteome</keyword>
<evidence type="ECO:0000313" key="2">
    <source>
        <dbReference type="EMBL" id="KDQ19307.1"/>
    </source>
</evidence>
<evidence type="ECO:0000313" key="3">
    <source>
        <dbReference type="Proteomes" id="UP000027195"/>
    </source>
</evidence>
<name>A0A067N5D3_BOTB1</name>
<dbReference type="EMBL" id="KL198019">
    <property type="protein sequence ID" value="KDQ19307.1"/>
    <property type="molecule type" value="Genomic_DNA"/>
</dbReference>
<dbReference type="HOGENOM" id="CLU_1562636_0_0_1"/>
<organism evidence="2 3">
    <name type="scientific">Botryobasidium botryosum (strain FD-172 SS1)</name>
    <dbReference type="NCBI Taxonomy" id="930990"/>
    <lineage>
        <taxon>Eukaryota</taxon>
        <taxon>Fungi</taxon>
        <taxon>Dikarya</taxon>
        <taxon>Basidiomycota</taxon>
        <taxon>Agaricomycotina</taxon>
        <taxon>Agaricomycetes</taxon>
        <taxon>Cantharellales</taxon>
        <taxon>Botryobasidiaceae</taxon>
        <taxon>Botryobasidium</taxon>
    </lineage>
</organism>
<feature type="compositionally biased region" description="Polar residues" evidence="1">
    <location>
        <begin position="92"/>
        <end position="101"/>
    </location>
</feature>
<dbReference type="AlphaFoldDB" id="A0A067N5D3"/>
<dbReference type="Proteomes" id="UP000027195">
    <property type="component" value="Unassembled WGS sequence"/>
</dbReference>